<comment type="caution">
    <text evidence="2">The sequence shown here is derived from an EMBL/GenBank/DDBJ whole genome shotgun (WGS) entry which is preliminary data.</text>
</comment>
<feature type="transmembrane region" description="Helical" evidence="1">
    <location>
        <begin position="21"/>
        <end position="39"/>
    </location>
</feature>
<dbReference type="AlphaFoldDB" id="M6CSL7"/>
<keyword evidence="1" id="KW-0812">Transmembrane</keyword>
<proteinExistence type="predicted"/>
<evidence type="ECO:0000256" key="1">
    <source>
        <dbReference type="SAM" id="Phobius"/>
    </source>
</evidence>
<keyword evidence="1" id="KW-1133">Transmembrane helix</keyword>
<organism evidence="2 3">
    <name type="scientific">Leptospira alstonii serovar Sichuan str. 79601</name>
    <dbReference type="NCBI Taxonomy" id="1218565"/>
    <lineage>
        <taxon>Bacteria</taxon>
        <taxon>Pseudomonadati</taxon>
        <taxon>Spirochaetota</taxon>
        <taxon>Spirochaetia</taxon>
        <taxon>Leptospirales</taxon>
        <taxon>Leptospiraceae</taxon>
        <taxon>Leptospira</taxon>
    </lineage>
</organism>
<evidence type="ECO:0000313" key="3">
    <source>
        <dbReference type="Proteomes" id="UP000011988"/>
    </source>
</evidence>
<evidence type="ECO:0000313" key="2">
    <source>
        <dbReference type="EMBL" id="EMJ93496.1"/>
    </source>
</evidence>
<dbReference type="PATRIC" id="fig|1218565.3.peg.3029"/>
<dbReference type="Proteomes" id="UP000011988">
    <property type="component" value="Unassembled WGS sequence"/>
</dbReference>
<sequence>MFERILTQTHHDGRMNRFLKTFYLLLLVYLLILGCGKTNHEDQREKDFKSRLLSIVTAAENGQNQNPNNDSYYVGGTITGLALSSNVIIQNNNSDLLTINLNGVFRFAKAYKNGASYSVTVLTQPNGKICTIPNGVGSISGTDVFSILITCQ</sequence>
<reference evidence="2 3" key="1">
    <citation type="submission" date="2013-01" db="EMBL/GenBank/DDBJ databases">
        <authorList>
            <person name="Harkins D.M."/>
            <person name="Durkin A.S."/>
            <person name="Brinkac L.M."/>
            <person name="Haft D.H."/>
            <person name="Selengut J.D."/>
            <person name="Sanka R."/>
            <person name="DePew J."/>
            <person name="Purushe J."/>
            <person name="Galloway R.L."/>
            <person name="Vinetz J.M."/>
            <person name="Sutton G.G."/>
            <person name="Nierman W.C."/>
            <person name="Fouts D.E."/>
        </authorList>
    </citation>
    <scope>NUCLEOTIDE SEQUENCE [LARGE SCALE GENOMIC DNA]</scope>
    <source>
        <strain evidence="2 3">79601</strain>
    </source>
</reference>
<protein>
    <recommendedName>
        <fullName evidence="4">Lipoprotein</fullName>
    </recommendedName>
</protein>
<keyword evidence="1" id="KW-0472">Membrane</keyword>
<dbReference type="PROSITE" id="PS51257">
    <property type="entry name" value="PROKAR_LIPOPROTEIN"/>
    <property type="match status" value="1"/>
</dbReference>
<name>M6CSL7_9LEPT</name>
<dbReference type="EMBL" id="ANIK01000065">
    <property type="protein sequence ID" value="EMJ93496.1"/>
    <property type="molecule type" value="Genomic_DNA"/>
</dbReference>
<gene>
    <name evidence="2" type="ORF">LEP1GSC194_1184</name>
</gene>
<accession>M6CSL7</accession>
<evidence type="ECO:0008006" key="4">
    <source>
        <dbReference type="Google" id="ProtNLM"/>
    </source>
</evidence>